<dbReference type="HOGENOM" id="CLU_016960_2_0_1"/>
<feature type="domain" description="FUZ/MON1/HPS1 first Longin" evidence="1">
    <location>
        <begin position="4"/>
        <end position="151"/>
    </location>
</feature>
<dbReference type="PANTHER" id="PTHR12761">
    <property type="entry name" value="HERMANSKY-PUDLAK SYNDROME PROTEIN 1"/>
    <property type="match status" value="1"/>
</dbReference>
<dbReference type="KEGG" id="dwi:6643306"/>
<proteinExistence type="predicted"/>
<feature type="domain" description="FUZ/MON1/HPS1 third Longin" evidence="3">
    <location>
        <begin position="456"/>
        <end position="611"/>
    </location>
</feature>
<dbReference type="Pfam" id="PF19036">
    <property type="entry name" value="Fuz_longin_1"/>
    <property type="match status" value="1"/>
</dbReference>
<accession>B4MY78</accession>
<dbReference type="Proteomes" id="UP000007798">
    <property type="component" value="Unassembled WGS sequence"/>
</dbReference>
<gene>
    <name evidence="4" type="primary">Dwil\GK22171</name>
    <name evidence="4" type="ORF">Dwil_GK22171</name>
</gene>
<dbReference type="InterPro" id="IPR026053">
    <property type="entry name" value="HPS1"/>
</dbReference>
<sequence>MNGLIVFNSANDVVYQKLNTPLGQKILDVAIAQGLLASDTTLYSCSSSHSLDSNILLQIFSPIISSQRIMHYQFDNCYESLQCDKGFNLVFGDLLGYTFLKIGQLPIEQLMRQLGVAITLARYCYGANLFGSQAGAMQQELLTQCLDCYEMLLWQEEQTYLLEAMPKLLVNSDLKRTIHLTLDATLEQLRQAGQTRAHALLMVSHKMVAACSTRQALPLSAADLLFLGILARTSNANAKSSSSSSSPSLSPVQAQRAVAVFLQGVSHDVNSGCVPSIVHISRLPGHQVLLQVIEYANMPLTSCIYDAFFVLHKIIAVQLQGDSDALKPAYESLESFVGQTITALKRHLKQRPEDLENCIKKFSIKWENLRKMYTEYFKNYERELLVRIESNMSSFVEELKQLFTLACCDSSSIHQLDQLSDSAAIVEAKLLEFSEFLAVKATRNISIEAYLEDFPGLVHFIYVNRSSGQMLAPDLRANQLVPKTKLWSMVEMTRSYLKRGQTTVIWKDKAFHYSYFLWFEDQSGGGGILKSSLDLQTHFLTSSNQPMNGGLKQQAEPGALTVDYYHDLAELCFPKMSPGKVRVYELYCIHLGLVTATCAVEHARRLVATISDVVGDESF</sequence>
<protein>
    <recommendedName>
        <fullName evidence="6">Hermansky-Pudlak syndrome 1 protein homolog</fullName>
    </recommendedName>
</protein>
<evidence type="ECO:0000259" key="2">
    <source>
        <dbReference type="Pfam" id="PF19037"/>
    </source>
</evidence>
<dbReference type="EMBL" id="CH963894">
    <property type="protein sequence ID" value="EDW77067.1"/>
    <property type="molecule type" value="Genomic_DNA"/>
</dbReference>
<name>B4MY78_DROWI</name>
<evidence type="ECO:0000313" key="4">
    <source>
        <dbReference type="EMBL" id="EDW77067.1"/>
    </source>
</evidence>
<dbReference type="Pfam" id="PF19037">
    <property type="entry name" value="Fuz_longin_2"/>
    <property type="match status" value="1"/>
</dbReference>
<dbReference type="OMA" id="GLVHFMY"/>
<dbReference type="PhylomeDB" id="B4MY78"/>
<dbReference type="FunCoup" id="B4MY78">
    <property type="interactions" value="12"/>
</dbReference>
<evidence type="ECO:0008006" key="6">
    <source>
        <dbReference type="Google" id="ProtNLM"/>
    </source>
</evidence>
<feature type="domain" description="FUZ/MON1/HPS1 second Longin" evidence="2">
    <location>
        <begin position="195"/>
        <end position="310"/>
    </location>
</feature>
<evidence type="ECO:0000259" key="1">
    <source>
        <dbReference type="Pfam" id="PF19036"/>
    </source>
</evidence>
<dbReference type="AlphaFoldDB" id="B4MY78"/>
<dbReference type="OrthoDB" id="10255234at2759"/>
<dbReference type="PANTHER" id="PTHR12761:SF1">
    <property type="entry name" value="BLOC-3 COMPLEX MEMBER HPS1"/>
    <property type="match status" value="1"/>
</dbReference>
<dbReference type="InParanoid" id="B4MY78"/>
<dbReference type="GO" id="GO:0005085">
    <property type="term" value="F:guanyl-nucleotide exchange factor activity"/>
    <property type="evidence" value="ECO:0007669"/>
    <property type="project" value="TreeGrafter"/>
</dbReference>
<dbReference type="eggNOG" id="ENOG502QW8U">
    <property type="taxonomic scope" value="Eukaryota"/>
</dbReference>
<dbReference type="STRING" id="7260.B4MY78"/>
<dbReference type="InterPro" id="IPR043971">
    <property type="entry name" value="FUZ/MON1/HPS1_longin_2"/>
</dbReference>
<evidence type="ECO:0000313" key="5">
    <source>
        <dbReference type="Proteomes" id="UP000007798"/>
    </source>
</evidence>
<dbReference type="GO" id="GO:0031085">
    <property type="term" value="C:BLOC-3 complex"/>
    <property type="evidence" value="ECO:0007669"/>
    <property type="project" value="EnsemblMetazoa"/>
</dbReference>
<dbReference type="GO" id="GO:0016192">
    <property type="term" value="P:vesicle-mediated transport"/>
    <property type="evidence" value="ECO:0007669"/>
    <property type="project" value="InterPro"/>
</dbReference>
<dbReference type="InterPro" id="IPR043972">
    <property type="entry name" value="FUZ/MON1/HPS1_longin_1"/>
</dbReference>
<dbReference type="Pfam" id="PF19038">
    <property type="entry name" value="Fuz_longin_3"/>
    <property type="match status" value="1"/>
</dbReference>
<keyword evidence="5" id="KW-1185">Reference proteome</keyword>
<dbReference type="InterPro" id="IPR043970">
    <property type="entry name" value="FUZ/MON1/HPS1_longin_3"/>
</dbReference>
<reference evidence="4 5" key="1">
    <citation type="journal article" date="2007" name="Nature">
        <title>Evolution of genes and genomes on the Drosophila phylogeny.</title>
        <authorList>
            <consortium name="Drosophila 12 Genomes Consortium"/>
            <person name="Clark A.G."/>
            <person name="Eisen M.B."/>
            <person name="Smith D.R."/>
            <person name="Bergman C.M."/>
            <person name="Oliver B."/>
            <person name="Markow T.A."/>
            <person name="Kaufman T.C."/>
            <person name="Kellis M."/>
            <person name="Gelbart W."/>
            <person name="Iyer V.N."/>
            <person name="Pollard D.A."/>
            <person name="Sackton T.B."/>
            <person name="Larracuente A.M."/>
            <person name="Singh N.D."/>
            <person name="Abad J.P."/>
            <person name="Abt D.N."/>
            <person name="Adryan B."/>
            <person name="Aguade M."/>
            <person name="Akashi H."/>
            <person name="Anderson W.W."/>
            <person name="Aquadro C.F."/>
            <person name="Ardell D.H."/>
            <person name="Arguello R."/>
            <person name="Artieri C.G."/>
            <person name="Barbash D.A."/>
            <person name="Barker D."/>
            <person name="Barsanti P."/>
            <person name="Batterham P."/>
            <person name="Batzoglou S."/>
            <person name="Begun D."/>
            <person name="Bhutkar A."/>
            <person name="Blanco E."/>
            <person name="Bosak S.A."/>
            <person name="Bradley R.K."/>
            <person name="Brand A.D."/>
            <person name="Brent M.R."/>
            <person name="Brooks A.N."/>
            <person name="Brown R.H."/>
            <person name="Butlin R.K."/>
            <person name="Caggese C."/>
            <person name="Calvi B.R."/>
            <person name="Bernardo de Carvalho A."/>
            <person name="Caspi A."/>
            <person name="Castrezana S."/>
            <person name="Celniker S.E."/>
            <person name="Chang J.L."/>
            <person name="Chapple C."/>
            <person name="Chatterji S."/>
            <person name="Chinwalla A."/>
            <person name="Civetta A."/>
            <person name="Clifton S.W."/>
            <person name="Comeron J.M."/>
            <person name="Costello J.C."/>
            <person name="Coyne J.A."/>
            <person name="Daub J."/>
            <person name="David R.G."/>
            <person name="Delcher A.L."/>
            <person name="Delehaunty K."/>
            <person name="Do C.B."/>
            <person name="Ebling H."/>
            <person name="Edwards K."/>
            <person name="Eickbush T."/>
            <person name="Evans J.D."/>
            <person name="Filipski A."/>
            <person name="Findeiss S."/>
            <person name="Freyhult E."/>
            <person name="Fulton L."/>
            <person name="Fulton R."/>
            <person name="Garcia A.C."/>
            <person name="Gardiner A."/>
            <person name="Garfield D.A."/>
            <person name="Garvin B.E."/>
            <person name="Gibson G."/>
            <person name="Gilbert D."/>
            <person name="Gnerre S."/>
            <person name="Godfrey J."/>
            <person name="Good R."/>
            <person name="Gotea V."/>
            <person name="Gravely B."/>
            <person name="Greenberg A.J."/>
            <person name="Griffiths-Jones S."/>
            <person name="Gross S."/>
            <person name="Guigo R."/>
            <person name="Gustafson E.A."/>
            <person name="Haerty W."/>
            <person name="Hahn M.W."/>
            <person name="Halligan D.L."/>
            <person name="Halpern A.L."/>
            <person name="Halter G.M."/>
            <person name="Han M.V."/>
            <person name="Heger A."/>
            <person name="Hillier L."/>
            <person name="Hinrichs A.S."/>
            <person name="Holmes I."/>
            <person name="Hoskins R.A."/>
            <person name="Hubisz M.J."/>
            <person name="Hultmark D."/>
            <person name="Huntley M.A."/>
            <person name="Jaffe D.B."/>
            <person name="Jagadeeshan S."/>
            <person name="Jeck W.R."/>
            <person name="Johnson J."/>
            <person name="Jones C.D."/>
            <person name="Jordan W.C."/>
            <person name="Karpen G.H."/>
            <person name="Kataoka E."/>
            <person name="Keightley P.D."/>
            <person name="Kheradpour P."/>
            <person name="Kirkness E.F."/>
            <person name="Koerich L.B."/>
            <person name="Kristiansen K."/>
            <person name="Kudrna D."/>
            <person name="Kulathinal R.J."/>
            <person name="Kumar S."/>
            <person name="Kwok R."/>
            <person name="Lander E."/>
            <person name="Langley C.H."/>
            <person name="Lapoint R."/>
            <person name="Lazzaro B.P."/>
            <person name="Lee S.J."/>
            <person name="Levesque L."/>
            <person name="Li R."/>
            <person name="Lin C.F."/>
            <person name="Lin M.F."/>
            <person name="Lindblad-Toh K."/>
            <person name="Llopart A."/>
            <person name="Long M."/>
            <person name="Low L."/>
            <person name="Lozovsky E."/>
            <person name="Lu J."/>
            <person name="Luo M."/>
            <person name="Machado C.A."/>
            <person name="Makalowski W."/>
            <person name="Marzo M."/>
            <person name="Matsuda M."/>
            <person name="Matzkin L."/>
            <person name="McAllister B."/>
            <person name="McBride C.S."/>
            <person name="McKernan B."/>
            <person name="McKernan K."/>
            <person name="Mendez-Lago M."/>
            <person name="Minx P."/>
            <person name="Mollenhauer M.U."/>
            <person name="Montooth K."/>
            <person name="Mount S.M."/>
            <person name="Mu X."/>
            <person name="Myers E."/>
            <person name="Negre B."/>
            <person name="Newfeld S."/>
            <person name="Nielsen R."/>
            <person name="Noor M.A."/>
            <person name="O'Grady P."/>
            <person name="Pachter L."/>
            <person name="Papaceit M."/>
            <person name="Parisi M.J."/>
            <person name="Parisi M."/>
            <person name="Parts L."/>
            <person name="Pedersen J.S."/>
            <person name="Pesole G."/>
            <person name="Phillippy A.M."/>
            <person name="Ponting C.P."/>
            <person name="Pop M."/>
            <person name="Porcelli D."/>
            <person name="Powell J.R."/>
            <person name="Prohaska S."/>
            <person name="Pruitt K."/>
            <person name="Puig M."/>
            <person name="Quesneville H."/>
            <person name="Ram K.R."/>
            <person name="Rand D."/>
            <person name="Rasmussen M.D."/>
            <person name="Reed L.K."/>
            <person name="Reenan R."/>
            <person name="Reily A."/>
            <person name="Remington K.A."/>
            <person name="Rieger T.T."/>
            <person name="Ritchie M.G."/>
            <person name="Robin C."/>
            <person name="Rogers Y.H."/>
            <person name="Rohde C."/>
            <person name="Rozas J."/>
            <person name="Rubenfield M.J."/>
            <person name="Ruiz A."/>
            <person name="Russo S."/>
            <person name="Salzberg S.L."/>
            <person name="Sanchez-Gracia A."/>
            <person name="Saranga D.J."/>
            <person name="Sato H."/>
            <person name="Schaeffer S.W."/>
            <person name="Schatz M.C."/>
            <person name="Schlenke T."/>
            <person name="Schwartz R."/>
            <person name="Segarra C."/>
            <person name="Singh R.S."/>
            <person name="Sirot L."/>
            <person name="Sirota M."/>
            <person name="Sisneros N.B."/>
            <person name="Smith C.D."/>
            <person name="Smith T.F."/>
            <person name="Spieth J."/>
            <person name="Stage D.E."/>
            <person name="Stark A."/>
            <person name="Stephan W."/>
            <person name="Strausberg R.L."/>
            <person name="Strempel S."/>
            <person name="Sturgill D."/>
            <person name="Sutton G."/>
            <person name="Sutton G.G."/>
            <person name="Tao W."/>
            <person name="Teichmann S."/>
            <person name="Tobari Y.N."/>
            <person name="Tomimura Y."/>
            <person name="Tsolas J.M."/>
            <person name="Valente V.L."/>
            <person name="Venter E."/>
            <person name="Venter J.C."/>
            <person name="Vicario S."/>
            <person name="Vieira F.G."/>
            <person name="Vilella A.J."/>
            <person name="Villasante A."/>
            <person name="Walenz B."/>
            <person name="Wang J."/>
            <person name="Wasserman M."/>
            <person name="Watts T."/>
            <person name="Wilson D."/>
            <person name="Wilson R.K."/>
            <person name="Wing R.A."/>
            <person name="Wolfner M.F."/>
            <person name="Wong A."/>
            <person name="Wong G.K."/>
            <person name="Wu C.I."/>
            <person name="Wu G."/>
            <person name="Yamamoto D."/>
            <person name="Yang H.P."/>
            <person name="Yang S.P."/>
            <person name="Yorke J.A."/>
            <person name="Yoshida K."/>
            <person name="Zdobnov E."/>
            <person name="Zhang P."/>
            <person name="Zhang Y."/>
            <person name="Zimin A.V."/>
            <person name="Baldwin J."/>
            <person name="Abdouelleil A."/>
            <person name="Abdulkadir J."/>
            <person name="Abebe A."/>
            <person name="Abera B."/>
            <person name="Abreu J."/>
            <person name="Acer S.C."/>
            <person name="Aftuck L."/>
            <person name="Alexander A."/>
            <person name="An P."/>
            <person name="Anderson E."/>
            <person name="Anderson S."/>
            <person name="Arachi H."/>
            <person name="Azer M."/>
            <person name="Bachantsang P."/>
            <person name="Barry A."/>
            <person name="Bayul T."/>
            <person name="Berlin A."/>
            <person name="Bessette D."/>
            <person name="Bloom T."/>
            <person name="Blye J."/>
            <person name="Boguslavskiy L."/>
            <person name="Bonnet C."/>
            <person name="Boukhgalter B."/>
            <person name="Bourzgui I."/>
            <person name="Brown A."/>
            <person name="Cahill P."/>
            <person name="Channer S."/>
            <person name="Cheshatsang Y."/>
            <person name="Chuda L."/>
            <person name="Citroen M."/>
            <person name="Collymore A."/>
            <person name="Cooke P."/>
            <person name="Costello M."/>
            <person name="D'Aco K."/>
            <person name="Daza R."/>
            <person name="De Haan G."/>
            <person name="DeGray S."/>
            <person name="DeMaso C."/>
            <person name="Dhargay N."/>
            <person name="Dooley K."/>
            <person name="Dooley E."/>
            <person name="Doricent M."/>
            <person name="Dorje P."/>
            <person name="Dorjee K."/>
            <person name="Dupes A."/>
            <person name="Elong R."/>
            <person name="Falk J."/>
            <person name="Farina A."/>
            <person name="Faro S."/>
            <person name="Ferguson D."/>
            <person name="Fisher S."/>
            <person name="Foley C.D."/>
            <person name="Franke A."/>
            <person name="Friedrich D."/>
            <person name="Gadbois L."/>
            <person name="Gearin G."/>
            <person name="Gearin C.R."/>
            <person name="Giannoukos G."/>
            <person name="Goode T."/>
            <person name="Graham J."/>
            <person name="Grandbois E."/>
            <person name="Grewal S."/>
            <person name="Gyaltsen K."/>
            <person name="Hafez N."/>
            <person name="Hagos B."/>
            <person name="Hall J."/>
            <person name="Henson C."/>
            <person name="Hollinger A."/>
            <person name="Honan T."/>
            <person name="Huard M.D."/>
            <person name="Hughes L."/>
            <person name="Hurhula B."/>
            <person name="Husby M.E."/>
            <person name="Kamat A."/>
            <person name="Kanga B."/>
            <person name="Kashin S."/>
            <person name="Khazanovich D."/>
            <person name="Kisner P."/>
            <person name="Lance K."/>
            <person name="Lara M."/>
            <person name="Lee W."/>
            <person name="Lennon N."/>
            <person name="Letendre F."/>
            <person name="LeVine R."/>
            <person name="Lipovsky A."/>
            <person name="Liu X."/>
            <person name="Liu J."/>
            <person name="Liu S."/>
            <person name="Lokyitsang T."/>
            <person name="Lokyitsang Y."/>
            <person name="Lubonja R."/>
            <person name="Lui A."/>
            <person name="MacDonald P."/>
            <person name="Magnisalis V."/>
            <person name="Maru K."/>
            <person name="Matthews C."/>
            <person name="McCusker W."/>
            <person name="McDonough S."/>
            <person name="Mehta T."/>
            <person name="Meldrim J."/>
            <person name="Meneus L."/>
            <person name="Mihai O."/>
            <person name="Mihalev A."/>
            <person name="Mihova T."/>
            <person name="Mittelman R."/>
            <person name="Mlenga V."/>
            <person name="Montmayeur A."/>
            <person name="Mulrain L."/>
            <person name="Navidi A."/>
            <person name="Naylor J."/>
            <person name="Negash T."/>
            <person name="Nguyen T."/>
            <person name="Nguyen N."/>
            <person name="Nicol R."/>
            <person name="Norbu C."/>
            <person name="Norbu N."/>
            <person name="Novod N."/>
            <person name="O'Neill B."/>
            <person name="Osman S."/>
            <person name="Markiewicz E."/>
            <person name="Oyono O.L."/>
            <person name="Patti C."/>
            <person name="Phunkhang P."/>
            <person name="Pierre F."/>
            <person name="Priest M."/>
            <person name="Raghuraman S."/>
            <person name="Rege F."/>
            <person name="Reyes R."/>
            <person name="Rise C."/>
            <person name="Rogov P."/>
            <person name="Ross K."/>
            <person name="Ryan E."/>
            <person name="Settipalli S."/>
            <person name="Shea T."/>
            <person name="Sherpa N."/>
            <person name="Shi L."/>
            <person name="Shih D."/>
            <person name="Sparrow T."/>
            <person name="Spaulding J."/>
            <person name="Stalker J."/>
            <person name="Stange-Thomann N."/>
            <person name="Stavropoulos S."/>
            <person name="Stone C."/>
            <person name="Strader C."/>
            <person name="Tesfaye S."/>
            <person name="Thomson T."/>
            <person name="Thoulutsang Y."/>
            <person name="Thoulutsang D."/>
            <person name="Topham K."/>
            <person name="Topping I."/>
            <person name="Tsamla T."/>
            <person name="Vassiliev H."/>
            <person name="Vo A."/>
            <person name="Wangchuk T."/>
            <person name="Wangdi T."/>
            <person name="Weiand M."/>
            <person name="Wilkinson J."/>
            <person name="Wilson A."/>
            <person name="Yadav S."/>
            <person name="Young G."/>
            <person name="Yu Q."/>
            <person name="Zembek L."/>
            <person name="Zhong D."/>
            <person name="Zimmer A."/>
            <person name="Zwirko Z."/>
            <person name="Jaffe D.B."/>
            <person name="Alvarez P."/>
            <person name="Brockman W."/>
            <person name="Butler J."/>
            <person name="Chin C."/>
            <person name="Gnerre S."/>
            <person name="Grabherr M."/>
            <person name="Kleber M."/>
            <person name="Mauceli E."/>
            <person name="MacCallum I."/>
        </authorList>
    </citation>
    <scope>NUCLEOTIDE SEQUENCE [LARGE SCALE GENOMIC DNA]</scope>
    <source>
        <strain evidence="5">Tucson 14030-0811.24</strain>
    </source>
</reference>
<evidence type="ECO:0000259" key="3">
    <source>
        <dbReference type="Pfam" id="PF19038"/>
    </source>
</evidence>
<organism evidence="4 5">
    <name type="scientific">Drosophila willistoni</name>
    <name type="common">Fruit fly</name>
    <dbReference type="NCBI Taxonomy" id="7260"/>
    <lineage>
        <taxon>Eukaryota</taxon>
        <taxon>Metazoa</taxon>
        <taxon>Ecdysozoa</taxon>
        <taxon>Arthropoda</taxon>
        <taxon>Hexapoda</taxon>
        <taxon>Insecta</taxon>
        <taxon>Pterygota</taxon>
        <taxon>Neoptera</taxon>
        <taxon>Endopterygota</taxon>
        <taxon>Diptera</taxon>
        <taxon>Brachycera</taxon>
        <taxon>Muscomorpha</taxon>
        <taxon>Ephydroidea</taxon>
        <taxon>Drosophilidae</taxon>
        <taxon>Drosophila</taxon>
        <taxon>Sophophora</taxon>
    </lineage>
</organism>
<dbReference type="SMR" id="B4MY78"/>